<comment type="similarity">
    <text evidence="1">Belongs to the phosphate acetyltransferase and butyryltransferase family.</text>
</comment>
<feature type="domain" description="Phosphate acetyl/butaryl transferase" evidence="4">
    <location>
        <begin position="78"/>
        <end position="295"/>
    </location>
</feature>
<evidence type="ECO:0000259" key="4">
    <source>
        <dbReference type="Pfam" id="PF01515"/>
    </source>
</evidence>
<dbReference type="Pfam" id="PF01515">
    <property type="entry name" value="PTA_PTB"/>
    <property type="match status" value="2"/>
</dbReference>
<dbReference type="GO" id="GO:0019605">
    <property type="term" value="P:butyrate metabolic process"/>
    <property type="evidence" value="ECO:0007669"/>
    <property type="project" value="InterPro"/>
</dbReference>
<dbReference type="Gene3D" id="3.40.718.10">
    <property type="entry name" value="Isopropylmalate Dehydrogenase"/>
    <property type="match status" value="1"/>
</dbReference>
<organism evidence="5 6">
    <name type="scientific">Inconstantimicrobium porci</name>
    <dbReference type="NCBI Taxonomy" id="2652291"/>
    <lineage>
        <taxon>Bacteria</taxon>
        <taxon>Bacillati</taxon>
        <taxon>Bacillota</taxon>
        <taxon>Clostridia</taxon>
        <taxon>Eubacteriales</taxon>
        <taxon>Clostridiaceae</taxon>
        <taxon>Inconstantimicrobium</taxon>
    </lineage>
</organism>
<dbReference type="InterPro" id="IPR002505">
    <property type="entry name" value="PTA_PTB"/>
</dbReference>
<proteinExistence type="inferred from homology"/>
<dbReference type="NCBIfam" id="TIGR02706">
    <property type="entry name" value="P_butyryltrans"/>
    <property type="match status" value="1"/>
</dbReference>
<dbReference type="GO" id="GO:0050182">
    <property type="term" value="F:phosphate butyryltransferase activity"/>
    <property type="evidence" value="ECO:0007669"/>
    <property type="project" value="UniProtKB-EC"/>
</dbReference>
<evidence type="ECO:0000313" key="6">
    <source>
        <dbReference type="Proteomes" id="UP000460287"/>
    </source>
</evidence>
<keyword evidence="6" id="KW-1185">Reference proteome</keyword>
<dbReference type="AlphaFoldDB" id="A0A7X2MXD6"/>
<reference evidence="5 6" key="1">
    <citation type="submission" date="2019-08" db="EMBL/GenBank/DDBJ databases">
        <title>In-depth cultivation of the pig gut microbiome towards novel bacterial diversity and tailored functional studies.</title>
        <authorList>
            <person name="Wylensek D."/>
            <person name="Hitch T.C.A."/>
            <person name="Clavel T."/>
        </authorList>
    </citation>
    <scope>NUCLEOTIDE SEQUENCE [LARGE SCALE GENOMIC DNA]</scope>
    <source>
        <strain evidence="5 6">WCA-383-APC-5B</strain>
    </source>
</reference>
<sequence length="303" mass="32737">MSKNFNDLFSKLREIQKKKVAVAVAQDEPVLEAIKEASEKGVADAILVGDKLKIQEIAKKIDLDLTDFEIMDVKDPKKATLEAVKLVSSGHADMLMKGLIDTATFLRSVLNKEVGLRTGKLMSHVAVFETEGWDRLLFLTDAAFNTYPELKDKQGIINNAVTVAHACGIDVPKVAVVCPVEVVNPNMPSTVDAALLAKMSDRKQFKGCIVDGPFALDNAISEEAAHHKGVTGEVAGKADVLMLPNIETANVMYKTLTYFSKSRNGGLLVGTSAPVILTSRADSFETKVNSIALAALVAEKLRK</sequence>
<dbReference type="SUPFAM" id="SSF53659">
    <property type="entry name" value="Isocitrate/Isopropylmalate dehydrogenase-like"/>
    <property type="match status" value="1"/>
</dbReference>
<dbReference type="PIRSF" id="PIRSF000428">
    <property type="entry name" value="P_Ac_trans"/>
    <property type="match status" value="1"/>
</dbReference>
<dbReference type="PANTHER" id="PTHR43356:SF2">
    <property type="entry name" value="PHOSPHATE ACETYLTRANSFERASE"/>
    <property type="match status" value="1"/>
</dbReference>
<dbReference type="NCBIfam" id="NF006045">
    <property type="entry name" value="PRK08190.1"/>
    <property type="match status" value="1"/>
</dbReference>
<dbReference type="EC" id="2.3.1.19" evidence="5"/>
<keyword evidence="3 5" id="KW-0012">Acyltransferase</keyword>
<name>A0A7X2MXD6_9CLOT</name>
<evidence type="ECO:0000256" key="3">
    <source>
        <dbReference type="ARBA" id="ARBA00023315"/>
    </source>
</evidence>
<dbReference type="InterPro" id="IPR012147">
    <property type="entry name" value="P_Ac_Bu_trans"/>
</dbReference>
<evidence type="ECO:0000256" key="2">
    <source>
        <dbReference type="ARBA" id="ARBA00022679"/>
    </source>
</evidence>
<dbReference type="InterPro" id="IPR050500">
    <property type="entry name" value="Phos_Acetyltrans/Butyryltrans"/>
</dbReference>
<dbReference type="InterPro" id="IPR014079">
    <property type="entry name" value="Phosphate_butyryltransferase"/>
</dbReference>
<dbReference type="RefSeq" id="WP_154530267.1">
    <property type="nucleotide sequence ID" value="NZ_JAQXTV010000066.1"/>
</dbReference>
<dbReference type="PANTHER" id="PTHR43356">
    <property type="entry name" value="PHOSPHATE ACETYLTRANSFERASE"/>
    <property type="match status" value="1"/>
</dbReference>
<gene>
    <name evidence="5" type="primary">ptb</name>
    <name evidence="5" type="ORF">FYJ33_02855</name>
</gene>
<keyword evidence="2 5" id="KW-0808">Transferase</keyword>
<accession>A0A7X2MXD6</accession>
<feature type="domain" description="Phosphate acetyl/butaryl transferase" evidence="4">
    <location>
        <begin position="11"/>
        <end position="77"/>
    </location>
</feature>
<evidence type="ECO:0000313" key="5">
    <source>
        <dbReference type="EMBL" id="MSR90380.1"/>
    </source>
</evidence>
<dbReference type="NCBIfam" id="NF004472">
    <property type="entry name" value="PRK05805.1"/>
    <property type="match status" value="1"/>
</dbReference>
<protein>
    <submittedName>
        <fullName evidence="5">Phosphate butyryltransferase</fullName>
        <ecNumber evidence="5">2.3.1.19</ecNumber>
    </submittedName>
</protein>
<evidence type="ECO:0000256" key="1">
    <source>
        <dbReference type="ARBA" id="ARBA00005656"/>
    </source>
</evidence>
<dbReference type="Proteomes" id="UP000460287">
    <property type="component" value="Unassembled WGS sequence"/>
</dbReference>
<comment type="caution">
    <text evidence="5">The sequence shown here is derived from an EMBL/GenBank/DDBJ whole genome shotgun (WGS) entry which is preliminary data.</text>
</comment>
<dbReference type="EMBL" id="VULX01000002">
    <property type="protein sequence ID" value="MSR90380.1"/>
    <property type="molecule type" value="Genomic_DNA"/>
</dbReference>